<dbReference type="AlphaFoldDB" id="A0AAW9RBA7"/>
<organism evidence="1 2">
    <name type="scientific">Denitratimonas tolerans</name>
    <dbReference type="NCBI Taxonomy" id="1338420"/>
    <lineage>
        <taxon>Bacteria</taxon>
        <taxon>Pseudomonadati</taxon>
        <taxon>Pseudomonadota</taxon>
        <taxon>Gammaproteobacteria</taxon>
        <taxon>Lysobacterales</taxon>
        <taxon>Lysobacteraceae</taxon>
        <taxon>Denitratimonas</taxon>
    </lineage>
</organism>
<protein>
    <recommendedName>
        <fullName evidence="3">Peptidase M10 metallopeptidase domain-containing protein</fullName>
    </recommendedName>
</protein>
<sequence length="269" mass="27614">QGVLAHAAAGGVMSSLQGGKFGHGFVSAGFTQALSPGIGKLEGPIRQGTAVAVLGGTTSVMTGGKFGNGAVTAAFSYAFGSMASRTASVETCDCGASPGNPAGARWSMESPNLEWANKITIVEEDGVTVLRGALTVSGPSASRIAADVNAIWNGATAAYEGVTYRSEISMSVVKSDGDWQAVRMSNREWTRLNSMVSGGQVAAFVPAFGSSQVRLAPIKNWTGRGTMAHEFGHSLGLSHAPPNSGSIMSYDAARSLVGRDLYNLSGGYR</sequence>
<dbReference type="InterPro" id="IPR024079">
    <property type="entry name" value="MetalloPept_cat_dom_sf"/>
</dbReference>
<reference evidence="1 2" key="1">
    <citation type="journal article" date="2016" name="Antonie Van Leeuwenhoek">
        <title>Denitratimonas tolerans gen. nov., sp. nov., a denitrifying bacterium isolated from a bioreactor for tannery wastewater treatment.</title>
        <authorList>
            <person name="Han S.I."/>
            <person name="Kim J.O."/>
            <person name="Lee Y.R."/>
            <person name="Ekpeghere K.I."/>
            <person name="Koh S.C."/>
            <person name="Whang K.S."/>
        </authorList>
    </citation>
    <scope>NUCLEOTIDE SEQUENCE [LARGE SCALE GENOMIC DNA]</scope>
    <source>
        <strain evidence="1 2">KACC 17565</strain>
    </source>
</reference>
<dbReference type="Proteomes" id="UP001364472">
    <property type="component" value="Unassembled WGS sequence"/>
</dbReference>
<dbReference type="Gene3D" id="3.40.390.10">
    <property type="entry name" value="Collagenase (Catalytic Domain)"/>
    <property type="match status" value="1"/>
</dbReference>
<evidence type="ECO:0008006" key="3">
    <source>
        <dbReference type="Google" id="ProtNLM"/>
    </source>
</evidence>
<dbReference type="GO" id="GO:0008237">
    <property type="term" value="F:metallopeptidase activity"/>
    <property type="evidence" value="ECO:0007669"/>
    <property type="project" value="InterPro"/>
</dbReference>
<keyword evidence="2" id="KW-1185">Reference proteome</keyword>
<name>A0AAW9RBA7_9GAMM</name>
<dbReference type="EMBL" id="JBBDHC010000037">
    <property type="protein sequence ID" value="MEJ1250661.1"/>
    <property type="molecule type" value="Genomic_DNA"/>
</dbReference>
<proteinExistence type="predicted"/>
<evidence type="ECO:0000313" key="2">
    <source>
        <dbReference type="Proteomes" id="UP001364472"/>
    </source>
</evidence>
<comment type="caution">
    <text evidence="1">The sequence shown here is derived from an EMBL/GenBank/DDBJ whole genome shotgun (WGS) entry which is preliminary data.</text>
</comment>
<accession>A0AAW9RBA7</accession>
<feature type="non-terminal residue" evidence="1">
    <location>
        <position position="1"/>
    </location>
</feature>
<gene>
    <name evidence="1" type="ORF">WB794_13440</name>
</gene>
<dbReference type="RefSeq" id="WP_337336360.1">
    <property type="nucleotide sequence ID" value="NZ_JBBDHC010000037.1"/>
</dbReference>
<dbReference type="SUPFAM" id="SSF55486">
    <property type="entry name" value="Metalloproteases ('zincins'), catalytic domain"/>
    <property type="match status" value="1"/>
</dbReference>
<evidence type="ECO:0000313" key="1">
    <source>
        <dbReference type="EMBL" id="MEJ1250661.1"/>
    </source>
</evidence>